<organism evidence="1 2">
    <name type="scientific">Aneurinibacillus danicus</name>
    <dbReference type="NCBI Taxonomy" id="267746"/>
    <lineage>
        <taxon>Bacteria</taxon>
        <taxon>Bacillati</taxon>
        <taxon>Bacillota</taxon>
        <taxon>Bacilli</taxon>
        <taxon>Bacillales</taxon>
        <taxon>Paenibacillaceae</taxon>
        <taxon>Aneurinibacillus group</taxon>
        <taxon>Aneurinibacillus</taxon>
    </lineage>
</organism>
<accession>A0A511V9W5</accession>
<comment type="caution">
    <text evidence="1">The sequence shown here is derived from an EMBL/GenBank/DDBJ whole genome shotgun (WGS) entry which is preliminary data.</text>
</comment>
<proteinExistence type="predicted"/>
<dbReference type="Proteomes" id="UP000321157">
    <property type="component" value="Unassembled WGS sequence"/>
</dbReference>
<reference evidence="1 2" key="1">
    <citation type="submission" date="2019-07" db="EMBL/GenBank/DDBJ databases">
        <title>Whole genome shotgun sequence of Aneurinibacillus danicus NBRC 102444.</title>
        <authorList>
            <person name="Hosoyama A."/>
            <person name="Uohara A."/>
            <person name="Ohji S."/>
            <person name="Ichikawa N."/>
        </authorList>
    </citation>
    <scope>NUCLEOTIDE SEQUENCE [LARGE SCALE GENOMIC DNA]</scope>
    <source>
        <strain evidence="1 2">NBRC 102444</strain>
    </source>
</reference>
<keyword evidence="2" id="KW-1185">Reference proteome</keyword>
<gene>
    <name evidence="1" type="ORF">ADA01nite_31750</name>
</gene>
<evidence type="ECO:0000313" key="1">
    <source>
        <dbReference type="EMBL" id="GEN35715.1"/>
    </source>
</evidence>
<evidence type="ECO:0000313" key="2">
    <source>
        <dbReference type="Proteomes" id="UP000321157"/>
    </source>
</evidence>
<sequence>MSRTEKYEIAWERYLTTCRRYEIEVTLDFIEFVKRLSPEQVDMMLQNEHSPTYRMRA</sequence>
<dbReference type="EMBL" id="BJXX01000148">
    <property type="protein sequence ID" value="GEN35715.1"/>
    <property type="molecule type" value="Genomic_DNA"/>
</dbReference>
<protein>
    <submittedName>
        <fullName evidence="1">Uncharacterized protein</fullName>
    </submittedName>
</protein>
<dbReference type="AlphaFoldDB" id="A0A511V9W5"/>
<dbReference type="RefSeq" id="WP_170230319.1">
    <property type="nucleotide sequence ID" value="NZ_BJXX01000148.1"/>
</dbReference>
<name>A0A511V9W5_9BACL</name>